<dbReference type="InterPro" id="IPR018062">
    <property type="entry name" value="HTH_AraC-typ_CS"/>
</dbReference>
<organism evidence="5 6">
    <name type="scientific">Longibaculum muris</name>
    <dbReference type="NCBI Taxonomy" id="1796628"/>
    <lineage>
        <taxon>Bacteria</taxon>
        <taxon>Bacillati</taxon>
        <taxon>Bacillota</taxon>
        <taxon>Erysipelotrichia</taxon>
        <taxon>Erysipelotrichales</taxon>
        <taxon>Coprobacillaceae</taxon>
        <taxon>Longibaculum</taxon>
    </lineage>
</organism>
<evidence type="ECO:0000313" key="6">
    <source>
        <dbReference type="Proteomes" id="UP000295515"/>
    </source>
</evidence>
<keyword evidence="6" id="KW-1185">Reference proteome</keyword>
<feature type="domain" description="HTH araC/xylS-type" evidence="4">
    <location>
        <begin position="229"/>
        <end position="326"/>
    </location>
</feature>
<dbReference type="InterPro" id="IPR014710">
    <property type="entry name" value="RmlC-like_jellyroll"/>
</dbReference>
<dbReference type="Gene3D" id="2.60.120.10">
    <property type="entry name" value="Jelly Rolls"/>
    <property type="match status" value="1"/>
</dbReference>
<dbReference type="InterPro" id="IPR018060">
    <property type="entry name" value="HTH_AraC"/>
</dbReference>
<dbReference type="RefSeq" id="WP_132226106.1">
    <property type="nucleotide sequence ID" value="NZ_JANKBF010000002.1"/>
</dbReference>
<evidence type="ECO:0000256" key="2">
    <source>
        <dbReference type="ARBA" id="ARBA00023125"/>
    </source>
</evidence>
<dbReference type="SUPFAM" id="SSF46689">
    <property type="entry name" value="Homeodomain-like"/>
    <property type="match status" value="1"/>
</dbReference>
<dbReference type="PANTHER" id="PTHR43280:SF28">
    <property type="entry name" value="HTH-TYPE TRANSCRIPTIONAL ACTIVATOR RHAS"/>
    <property type="match status" value="1"/>
</dbReference>
<dbReference type="PROSITE" id="PS01124">
    <property type="entry name" value="HTH_ARAC_FAMILY_2"/>
    <property type="match status" value="1"/>
</dbReference>
<dbReference type="InterPro" id="IPR011051">
    <property type="entry name" value="RmlC_Cupin_sf"/>
</dbReference>
<dbReference type="GO" id="GO:0003700">
    <property type="term" value="F:DNA-binding transcription factor activity"/>
    <property type="evidence" value="ECO:0007669"/>
    <property type="project" value="InterPro"/>
</dbReference>
<evidence type="ECO:0000259" key="4">
    <source>
        <dbReference type="PROSITE" id="PS01124"/>
    </source>
</evidence>
<evidence type="ECO:0000313" key="5">
    <source>
        <dbReference type="EMBL" id="TCW02789.1"/>
    </source>
</evidence>
<keyword evidence="1" id="KW-0805">Transcription regulation</keyword>
<proteinExistence type="predicted"/>
<dbReference type="Gene3D" id="1.10.10.60">
    <property type="entry name" value="Homeodomain-like"/>
    <property type="match status" value="2"/>
</dbReference>
<gene>
    <name evidence="5" type="ORF">EDD60_10191</name>
</gene>
<evidence type="ECO:0000256" key="1">
    <source>
        <dbReference type="ARBA" id="ARBA00023015"/>
    </source>
</evidence>
<keyword evidence="3" id="KW-0804">Transcription</keyword>
<dbReference type="Pfam" id="PF12833">
    <property type="entry name" value="HTH_18"/>
    <property type="match status" value="1"/>
</dbReference>
<sequence length="331" mass="39374">MNYQELENVLQSPISYSNTSDEELLDHFKQKFTVVPYQNDIMFIFHHEREFQNHNHIINLHQRKSGCVPMHIFHYIVMTYVYSGTLIMRVEDETITLHQGDIIILDKHVPHSVAATGENDLGINIILNDNYFAHRFINHLPHDQLITQFMIELMNHQNTHNHYLLFYTKQDQLIHNCIQNILCEYFDPMTSSDEIIDNYIMILITHLARKGQYNTNLSVSLFKNQKLMDDILEYIHHHYQDGNLKNMCMHFGYDPSYTSKLIKQFSGKTFKQLVNEERMKKAIILLQNKQLPIYEIASEVGIHNLTSFYKRFQEYTGYTPQDYRNQNKNHV</sequence>
<name>A0A4R3Z884_9FIRM</name>
<evidence type="ECO:0000256" key="3">
    <source>
        <dbReference type="ARBA" id="ARBA00023163"/>
    </source>
</evidence>
<dbReference type="InterPro" id="IPR009057">
    <property type="entry name" value="Homeodomain-like_sf"/>
</dbReference>
<dbReference type="Pfam" id="PF07883">
    <property type="entry name" value="Cupin_2"/>
    <property type="match status" value="1"/>
</dbReference>
<dbReference type="PROSITE" id="PS00041">
    <property type="entry name" value="HTH_ARAC_FAMILY_1"/>
    <property type="match status" value="1"/>
</dbReference>
<protein>
    <submittedName>
        <fullName evidence="5">Cupin domain</fullName>
    </submittedName>
</protein>
<dbReference type="EMBL" id="SMCQ01000001">
    <property type="protein sequence ID" value="TCW02789.1"/>
    <property type="molecule type" value="Genomic_DNA"/>
</dbReference>
<dbReference type="SMART" id="SM00342">
    <property type="entry name" value="HTH_ARAC"/>
    <property type="match status" value="1"/>
</dbReference>
<reference evidence="5 6" key="1">
    <citation type="submission" date="2019-03" db="EMBL/GenBank/DDBJ databases">
        <title>Genomic Encyclopedia of Type Strains, Phase IV (KMG-IV): sequencing the most valuable type-strain genomes for metagenomic binning, comparative biology and taxonomic classification.</title>
        <authorList>
            <person name="Goeker M."/>
        </authorList>
    </citation>
    <scope>NUCLEOTIDE SEQUENCE [LARGE SCALE GENOMIC DNA]</scope>
    <source>
        <strain evidence="5 6">DSM 29487</strain>
    </source>
</reference>
<dbReference type="GeneID" id="98913919"/>
<accession>A0A4R3Z884</accession>
<dbReference type="AlphaFoldDB" id="A0A4R3Z884"/>
<dbReference type="SUPFAM" id="SSF51182">
    <property type="entry name" value="RmlC-like cupins"/>
    <property type="match status" value="1"/>
</dbReference>
<dbReference type="PANTHER" id="PTHR43280">
    <property type="entry name" value="ARAC-FAMILY TRANSCRIPTIONAL REGULATOR"/>
    <property type="match status" value="1"/>
</dbReference>
<comment type="caution">
    <text evidence="5">The sequence shown here is derived from an EMBL/GenBank/DDBJ whole genome shotgun (WGS) entry which is preliminary data.</text>
</comment>
<dbReference type="Proteomes" id="UP000295515">
    <property type="component" value="Unassembled WGS sequence"/>
</dbReference>
<dbReference type="GO" id="GO:0043565">
    <property type="term" value="F:sequence-specific DNA binding"/>
    <property type="evidence" value="ECO:0007669"/>
    <property type="project" value="InterPro"/>
</dbReference>
<dbReference type="InterPro" id="IPR013096">
    <property type="entry name" value="Cupin_2"/>
</dbReference>
<keyword evidence="2" id="KW-0238">DNA-binding</keyword>